<reference evidence="2 3" key="1">
    <citation type="submission" date="2016-10" db="EMBL/GenBank/DDBJ databases">
        <authorList>
            <person name="de Groot N.N."/>
        </authorList>
    </citation>
    <scope>NUCLEOTIDE SEQUENCE [LARGE SCALE GENOMIC DNA]</scope>
    <source>
        <strain evidence="2 3">CCUG 59231</strain>
    </source>
</reference>
<dbReference type="Proteomes" id="UP000182400">
    <property type="component" value="Unassembled WGS sequence"/>
</dbReference>
<evidence type="ECO:0000313" key="3">
    <source>
        <dbReference type="Proteomes" id="UP000182400"/>
    </source>
</evidence>
<gene>
    <name evidence="2" type="ORF">SAMN05216601_102155</name>
</gene>
<dbReference type="InterPro" id="IPR010998">
    <property type="entry name" value="Integrase_recombinase_N"/>
</dbReference>
<dbReference type="EMBL" id="FOWP01000002">
    <property type="protein sequence ID" value="SFO79904.1"/>
    <property type="molecule type" value="Genomic_DNA"/>
</dbReference>
<sequence length="46" mass="5329">MDDGKPKLLDQLRQQIRFRNYSIRTKAVYADWAKTLYPLLSLSASG</sequence>
<protein>
    <recommendedName>
        <fullName evidence="4">Phage integrase, N-terminal SAM-like domain</fullName>
    </recommendedName>
</protein>
<dbReference type="GO" id="GO:0003677">
    <property type="term" value="F:DNA binding"/>
    <property type="evidence" value="ECO:0007669"/>
    <property type="project" value="UniProtKB-KW"/>
</dbReference>
<dbReference type="Gene3D" id="1.10.150.130">
    <property type="match status" value="1"/>
</dbReference>
<evidence type="ECO:0000313" key="2">
    <source>
        <dbReference type="EMBL" id="SFO79904.1"/>
    </source>
</evidence>
<proteinExistence type="predicted"/>
<name>A0A1I5K480_9GAMM</name>
<keyword evidence="1" id="KW-0238">DNA-binding</keyword>
<dbReference type="RefSeq" id="WP_244154379.1">
    <property type="nucleotide sequence ID" value="NZ_FOWP01000002.1"/>
</dbReference>
<evidence type="ECO:0008006" key="4">
    <source>
        <dbReference type="Google" id="ProtNLM"/>
    </source>
</evidence>
<accession>A0A1I5K480</accession>
<dbReference type="AlphaFoldDB" id="A0A1I5K480"/>
<organism evidence="2 3">
    <name type="scientific">Ectopseudomonas composti</name>
    <dbReference type="NCBI Taxonomy" id="658457"/>
    <lineage>
        <taxon>Bacteria</taxon>
        <taxon>Pseudomonadati</taxon>
        <taxon>Pseudomonadota</taxon>
        <taxon>Gammaproteobacteria</taxon>
        <taxon>Pseudomonadales</taxon>
        <taxon>Pseudomonadaceae</taxon>
        <taxon>Ectopseudomonas</taxon>
    </lineage>
</organism>
<evidence type="ECO:0000256" key="1">
    <source>
        <dbReference type="ARBA" id="ARBA00023125"/>
    </source>
</evidence>
<dbReference type="STRING" id="658457.SAMN05216601_102155"/>